<reference evidence="3 4" key="1">
    <citation type="submission" date="2019-01" db="EMBL/GenBank/DDBJ databases">
        <title>Weissella sp. nov., a novel lactic acid bacterium isolated from animal feces.</title>
        <authorList>
            <person name="Wang L.-T."/>
        </authorList>
    </citation>
    <scope>NUCLEOTIDE SEQUENCE [LARGE SCALE GENOMIC DNA]</scope>
    <source>
        <strain evidence="3 4">8H-2</strain>
    </source>
</reference>
<dbReference type="Pfam" id="PF00665">
    <property type="entry name" value="rve"/>
    <property type="match status" value="1"/>
</dbReference>
<proteinExistence type="predicted"/>
<comment type="function">
    <text evidence="1">Involved in the transposition of the insertion sequence.</text>
</comment>
<comment type="caution">
    <text evidence="3">The sequence shown here is derived from an EMBL/GenBank/DDBJ whole genome shotgun (WGS) entry which is preliminary data.</text>
</comment>
<dbReference type="InterPro" id="IPR036397">
    <property type="entry name" value="RNaseH_sf"/>
</dbReference>
<dbReference type="PANTHER" id="PTHR46889:SF4">
    <property type="entry name" value="TRANSPOSASE INSO FOR INSERTION SEQUENCE ELEMENT IS911B-RELATED"/>
    <property type="match status" value="1"/>
</dbReference>
<gene>
    <name evidence="3" type="ORF">ESZ50_00665</name>
</gene>
<dbReference type="AlphaFoldDB" id="A0A6C2CC30"/>
<name>A0A6C2CC30_9LACO</name>
<dbReference type="Pfam" id="PF13276">
    <property type="entry name" value="HTH_21"/>
    <property type="match status" value="1"/>
</dbReference>
<dbReference type="GO" id="GO:0003676">
    <property type="term" value="F:nucleic acid binding"/>
    <property type="evidence" value="ECO:0007669"/>
    <property type="project" value="InterPro"/>
</dbReference>
<dbReference type="SUPFAM" id="SSF53098">
    <property type="entry name" value="Ribonuclease H-like"/>
    <property type="match status" value="1"/>
</dbReference>
<dbReference type="InterPro" id="IPR001584">
    <property type="entry name" value="Integrase_cat-core"/>
</dbReference>
<dbReference type="PANTHER" id="PTHR46889">
    <property type="entry name" value="TRANSPOSASE INSF FOR INSERTION SEQUENCE IS3B-RELATED"/>
    <property type="match status" value="1"/>
</dbReference>
<dbReference type="EMBL" id="SDGZ01000003">
    <property type="protein sequence ID" value="TYC51079.1"/>
    <property type="molecule type" value="Genomic_DNA"/>
</dbReference>
<dbReference type="Proteomes" id="UP000371977">
    <property type="component" value="Unassembled WGS sequence"/>
</dbReference>
<dbReference type="InterPro" id="IPR048020">
    <property type="entry name" value="Transpos_IS3"/>
</dbReference>
<dbReference type="InterPro" id="IPR012337">
    <property type="entry name" value="RNaseH-like_sf"/>
</dbReference>
<dbReference type="NCBIfam" id="NF033516">
    <property type="entry name" value="transpos_IS3"/>
    <property type="match status" value="1"/>
</dbReference>
<dbReference type="OrthoDB" id="9781005at2"/>
<dbReference type="InterPro" id="IPR050900">
    <property type="entry name" value="Transposase_IS3/IS150/IS904"/>
</dbReference>
<accession>A0A6C2CC30</accession>
<dbReference type="GO" id="GO:0015074">
    <property type="term" value="P:DNA integration"/>
    <property type="evidence" value="ECO:0007669"/>
    <property type="project" value="InterPro"/>
</dbReference>
<evidence type="ECO:0000313" key="4">
    <source>
        <dbReference type="Proteomes" id="UP000371977"/>
    </source>
</evidence>
<protein>
    <submittedName>
        <fullName evidence="3">IS3 family transposase</fullName>
    </submittedName>
</protein>
<evidence type="ECO:0000256" key="1">
    <source>
        <dbReference type="ARBA" id="ARBA00002286"/>
    </source>
</evidence>
<keyword evidence="4" id="KW-1185">Reference proteome</keyword>
<dbReference type="PROSITE" id="PS50994">
    <property type="entry name" value="INTEGRASE"/>
    <property type="match status" value="1"/>
</dbReference>
<evidence type="ECO:0000313" key="3">
    <source>
        <dbReference type="EMBL" id="TYC51079.1"/>
    </source>
</evidence>
<sequence length="316" mass="38262">MRRRKSSTCYNDCSFKIDRLEGLSNKQIAKVIFQLEAHFKLGELLKYLPIKSQTYFYWKRKFKQADPDNDLKQLIKYIWSQDNHLGVRRIHLILRNQYCLNVNHKKVQRLMVYLNIKGLGYSKRKRKYDSSKGPEGRRMKNRLKRRFKTDRPWQKLVSDMTEFRVPMTNEKVYLEPIMDLYNNEILSYSITSERPDLNFALSPLKKIHDLIPKLEYRTTVHTDQGWQYRHNNWQRILKQNKIFISMSKRATCLDNACIESFFNKLKVELKSLKEYSNSNELINDIEKWIHYYNNNRVQIRLNGYSPIEYKKRNIQT</sequence>
<organism evidence="3 4">
    <name type="scientific">Weissella muntiaci</name>
    <dbReference type="NCBI Taxonomy" id="2508881"/>
    <lineage>
        <taxon>Bacteria</taxon>
        <taxon>Bacillati</taxon>
        <taxon>Bacillota</taxon>
        <taxon>Bacilli</taxon>
        <taxon>Lactobacillales</taxon>
        <taxon>Lactobacillaceae</taxon>
        <taxon>Weissella</taxon>
    </lineage>
</organism>
<dbReference type="InterPro" id="IPR025948">
    <property type="entry name" value="HTH-like_dom"/>
</dbReference>
<feature type="domain" description="Integrase catalytic" evidence="2">
    <location>
        <begin position="148"/>
        <end position="314"/>
    </location>
</feature>
<dbReference type="Pfam" id="PF13333">
    <property type="entry name" value="rve_2"/>
    <property type="match status" value="1"/>
</dbReference>
<evidence type="ECO:0000259" key="2">
    <source>
        <dbReference type="PROSITE" id="PS50994"/>
    </source>
</evidence>
<dbReference type="Gene3D" id="3.30.420.10">
    <property type="entry name" value="Ribonuclease H-like superfamily/Ribonuclease H"/>
    <property type="match status" value="1"/>
</dbReference>